<evidence type="ECO:0000256" key="1">
    <source>
        <dbReference type="ARBA" id="ARBA00004141"/>
    </source>
</evidence>
<keyword evidence="3" id="KW-1133">Transmembrane helix</keyword>
<dbReference type="Proteomes" id="UP001201163">
    <property type="component" value="Unassembled WGS sequence"/>
</dbReference>
<evidence type="ECO:0000313" key="8">
    <source>
        <dbReference type="Proteomes" id="UP001201163"/>
    </source>
</evidence>
<comment type="subcellular location">
    <subcellularLocation>
        <location evidence="1">Membrane</location>
        <topology evidence="1">Multi-pass membrane protein</topology>
    </subcellularLocation>
</comment>
<evidence type="ECO:0000256" key="4">
    <source>
        <dbReference type="ARBA" id="ARBA00023136"/>
    </source>
</evidence>
<dbReference type="InterPro" id="IPR050846">
    <property type="entry name" value="TLCD"/>
</dbReference>
<comment type="caution">
    <text evidence="7">The sequence shown here is derived from an EMBL/GenBank/DDBJ whole genome shotgun (WGS) entry which is preliminary data.</text>
</comment>
<keyword evidence="2" id="KW-0812">Transmembrane</keyword>
<evidence type="ECO:0000259" key="6">
    <source>
        <dbReference type="Pfam" id="PF03798"/>
    </source>
</evidence>
<evidence type="ECO:0000256" key="2">
    <source>
        <dbReference type="ARBA" id="ARBA00022692"/>
    </source>
</evidence>
<evidence type="ECO:0000313" key="7">
    <source>
        <dbReference type="EMBL" id="KAH8984057.1"/>
    </source>
</evidence>
<organism evidence="7 8">
    <name type="scientific">Lactarius akahatsu</name>
    <dbReference type="NCBI Taxonomy" id="416441"/>
    <lineage>
        <taxon>Eukaryota</taxon>
        <taxon>Fungi</taxon>
        <taxon>Dikarya</taxon>
        <taxon>Basidiomycota</taxon>
        <taxon>Agaricomycotina</taxon>
        <taxon>Agaricomycetes</taxon>
        <taxon>Russulales</taxon>
        <taxon>Russulaceae</taxon>
        <taxon>Lactarius</taxon>
    </lineage>
</organism>
<dbReference type="InterPro" id="IPR006634">
    <property type="entry name" value="TLC-dom"/>
</dbReference>
<proteinExistence type="predicted"/>
<dbReference type="PANTHER" id="PTHR13439:SF0">
    <property type="entry name" value="TOPOISOMERASE I DAMAGE AFFECTED PROTEIN 4"/>
    <property type="match status" value="1"/>
</dbReference>
<keyword evidence="8" id="KW-1185">Reference proteome</keyword>
<gene>
    <name evidence="7" type="ORF">EDB92DRAFT_2036857</name>
</gene>
<dbReference type="Pfam" id="PF03798">
    <property type="entry name" value="TRAM_LAG1_CLN8"/>
    <property type="match status" value="1"/>
</dbReference>
<feature type="compositionally biased region" description="Basic and acidic residues" evidence="5">
    <location>
        <begin position="213"/>
        <end position="222"/>
    </location>
</feature>
<dbReference type="AlphaFoldDB" id="A0AAD4L837"/>
<dbReference type="GO" id="GO:0055088">
    <property type="term" value="P:lipid homeostasis"/>
    <property type="evidence" value="ECO:0007669"/>
    <property type="project" value="TreeGrafter"/>
</dbReference>
<protein>
    <recommendedName>
        <fullName evidence="6">TLC domain-containing protein</fullName>
    </recommendedName>
</protein>
<reference evidence="7" key="1">
    <citation type="submission" date="2022-01" db="EMBL/GenBank/DDBJ databases">
        <title>Comparative genomics reveals a dynamic genome evolution in the ectomycorrhizal milk-cap (Lactarius) mushrooms.</title>
        <authorList>
            <consortium name="DOE Joint Genome Institute"/>
            <person name="Lebreton A."/>
            <person name="Tang N."/>
            <person name="Kuo A."/>
            <person name="LaButti K."/>
            <person name="Drula E."/>
            <person name="Barry K."/>
            <person name="Clum A."/>
            <person name="Lipzen A."/>
            <person name="Mousain D."/>
            <person name="Ng V."/>
            <person name="Wang R."/>
            <person name="Wang X."/>
            <person name="Dai Y."/>
            <person name="Henrissat B."/>
            <person name="Grigoriev I.V."/>
            <person name="Guerin-Laguette A."/>
            <person name="Yu F."/>
            <person name="Martin F.M."/>
        </authorList>
    </citation>
    <scope>NUCLEOTIDE SEQUENCE</scope>
    <source>
        <strain evidence="7">QP</strain>
    </source>
</reference>
<evidence type="ECO:0000256" key="3">
    <source>
        <dbReference type="ARBA" id="ARBA00022989"/>
    </source>
</evidence>
<dbReference type="PANTHER" id="PTHR13439">
    <property type="entry name" value="CT120 PROTEIN"/>
    <property type="match status" value="1"/>
</dbReference>
<feature type="domain" description="TLC" evidence="6">
    <location>
        <begin position="125"/>
        <end position="203"/>
    </location>
</feature>
<keyword evidence="4" id="KW-0472">Membrane</keyword>
<dbReference type="GO" id="GO:0005783">
    <property type="term" value="C:endoplasmic reticulum"/>
    <property type="evidence" value="ECO:0007669"/>
    <property type="project" value="TreeGrafter"/>
</dbReference>
<evidence type="ECO:0000256" key="5">
    <source>
        <dbReference type="SAM" id="MobiDB-lite"/>
    </source>
</evidence>
<accession>A0AAD4L837</accession>
<feature type="region of interest" description="Disordered" evidence="5">
    <location>
        <begin position="213"/>
        <end position="246"/>
    </location>
</feature>
<sequence>MAAILPLRLPDHLHTLLISTVGFAAVHHLAAPEFVRFLLGKKAWDALGTRERVGWWQSRVTSLVHALLILPLTARPAYPGARGGPRVRMGPARRDALRCHERVFPVGFGRVFGAFRRVRVHAARSTPFLNIHWMLDKTGQTGSPLQFVNGLILISTFAGARLVYGSIMSYQFYQTLIEVRDGLSSAILAGYACGGVLLNGLNVHEDDRRAPEALQREKDTTKAKVHITSHTRTDGAAQALRTKKRG</sequence>
<name>A0AAD4L837_9AGAM</name>
<dbReference type="EMBL" id="JAKELL010000080">
    <property type="protein sequence ID" value="KAH8984057.1"/>
    <property type="molecule type" value="Genomic_DNA"/>
</dbReference>
<dbReference type="GO" id="GO:0016020">
    <property type="term" value="C:membrane"/>
    <property type="evidence" value="ECO:0007669"/>
    <property type="project" value="UniProtKB-SubCell"/>
</dbReference>